<keyword evidence="2" id="KW-1185">Reference proteome</keyword>
<protein>
    <submittedName>
        <fullName evidence="1">Peptidase family M23</fullName>
    </submittedName>
</protein>
<dbReference type="SUPFAM" id="SSF51261">
    <property type="entry name" value="Duplicated hybrid motif"/>
    <property type="match status" value="1"/>
</dbReference>
<accession>A0A1G5E1L8</accession>
<evidence type="ECO:0000313" key="1">
    <source>
        <dbReference type="EMBL" id="SCY20378.1"/>
    </source>
</evidence>
<gene>
    <name evidence="1" type="ORF">SAMN05216233_10594</name>
</gene>
<dbReference type="InterPro" id="IPR011055">
    <property type="entry name" value="Dup_hybrid_motif"/>
</dbReference>
<dbReference type="Gene3D" id="2.70.70.10">
    <property type="entry name" value="Glucose Permease (Domain IIA)"/>
    <property type="match status" value="1"/>
</dbReference>
<dbReference type="EMBL" id="FMUX01000005">
    <property type="protein sequence ID" value="SCY20378.1"/>
    <property type="molecule type" value="Genomic_DNA"/>
</dbReference>
<dbReference type="STRING" id="419481.SAMN05216233_10594"/>
<reference evidence="1 2" key="1">
    <citation type="submission" date="2016-10" db="EMBL/GenBank/DDBJ databases">
        <authorList>
            <person name="de Groot N.N."/>
        </authorList>
    </citation>
    <scope>NUCLEOTIDE SEQUENCE [LARGE SCALE GENOMIC DNA]</scope>
    <source>
        <strain evidence="1 2">AA1</strain>
    </source>
</reference>
<dbReference type="AlphaFoldDB" id="A0A1G5E1L8"/>
<proteinExistence type="predicted"/>
<dbReference type="OrthoDB" id="266427at2"/>
<dbReference type="Proteomes" id="UP000198870">
    <property type="component" value="Unassembled WGS sequence"/>
</dbReference>
<name>A0A1G5E1L8_9BACT</name>
<evidence type="ECO:0000313" key="2">
    <source>
        <dbReference type="Proteomes" id="UP000198870"/>
    </source>
</evidence>
<sequence>MLPEAVACLPPCDFLKGIAEANGLGNVRFAAHEAMLFGTRKSWWGSGRPRPLPHEGVDLCRYYTDGGEPRTLEPGSRIPAAFDGQVWEVSGDDFIGTSLFVRHEGPRGAFFTAYAHVTPRKGLARGDRLGRGEVLAVLADPVQRGLRIACHLHLSLMTFSDGFSRKALRWATMGAEDAVCFHDPAPLLGEELILCREAADASCWKRG</sequence>
<dbReference type="RefSeq" id="WP_092210264.1">
    <property type="nucleotide sequence ID" value="NZ_FMUX01000005.1"/>
</dbReference>
<organism evidence="1 2">
    <name type="scientific">Desulfoluna spongiiphila</name>
    <dbReference type="NCBI Taxonomy" id="419481"/>
    <lineage>
        <taxon>Bacteria</taxon>
        <taxon>Pseudomonadati</taxon>
        <taxon>Thermodesulfobacteriota</taxon>
        <taxon>Desulfobacteria</taxon>
        <taxon>Desulfobacterales</taxon>
        <taxon>Desulfolunaceae</taxon>
        <taxon>Desulfoluna</taxon>
    </lineage>
</organism>
<dbReference type="CDD" id="cd12797">
    <property type="entry name" value="M23_peptidase"/>
    <property type="match status" value="1"/>
</dbReference>